<keyword evidence="8 9" id="KW-0100">Branched-chain amino acid biosynthesis</keyword>
<feature type="binding site" evidence="9 10">
    <location>
        <position position="253"/>
    </location>
    <ligand>
        <name>substrate</name>
    </ligand>
</feature>
<dbReference type="SUPFAM" id="SSF51735">
    <property type="entry name" value="NAD(P)-binding Rossmann-fold domains"/>
    <property type="match status" value="1"/>
</dbReference>
<protein>
    <recommendedName>
        <fullName evidence="9">Ketol-acid reductoisomerase (NADP(+))</fullName>
        <shortName evidence="9">KARI</shortName>
        <ecNumber evidence="9">1.1.1.86</ecNumber>
    </recommendedName>
    <alternativeName>
        <fullName evidence="9">Acetohydroxy-acid isomeroreductase</fullName>
        <shortName evidence="9">AHIR</shortName>
    </alternativeName>
    <alternativeName>
        <fullName evidence="9">Alpha-keto-beta-hydroxylacyl reductoisomerase</fullName>
    </alternativeName>
</protein>
<dbReference type="InterPro" id="IPR014359">
    <property type="entry name" value="KARI_prok"/>
</dbReference>
<dbReference type="InterPro" id="IPR013023">
    <property type="entry name" value="KARI"/>
</dbReference>
<dbReference type="SUPFAM" id="SSF48179">
    <property type="entry name" value="6-phosphogluconate dehydrogenase C-terminal domain-like"/>
    <property type="match status" value="1"/>
</dbReference>
<comment type="catalytic activity">
    <reaction evidence="9">
        <text>(2R,3R)-2,3-dihydroxy-3-methylpentanoate + NADP(+) = (S)-2-ethyl-2-hydroxy-3-oxobutanoate + NADPH + H(+)</text>
        <dbReference type="Rhea" id="RHEA:13493"/>
        <dbReference type="ChEBI" id="CHEBI:15378"/>
        <dbReference type="ChEBI" id="CHEBI:49256"/>
        <dbReference type="ChEBI" id="CHEBI:49258"/>
        <dbReference type="ChEBI" id="CHEBI:57783"/>
        <dbReference type="ChEBI" id="CHEBI:58349"/>
        <dbReference type="EC" id="1.1.1.86"/>
    </reaction>
</comment>
<dbReference type="NCBIfam" id="TIGR00465">
    <property type="entry name" value="ilvC"/>
    <property type="match status" value="1"/>
</dbReference>
<sequence length="342" mass="37488">MLMARMFYDKDADPKALQGKTIAVLGYGSQGHAHAQNLRDSGYQVVVGARTGASWQRAEADGLTVKLVADAVRDADVIMFLTPDHLQADLYQAEVAPNMKPGAALAFAHGFSIHFRTIVPPPDSDVFMVAPKAPGHLVRRLYVEGQGTPGLLAVQQDASGHAHQLGLAYAYGIGCTRAGVLETTFKEETETDLFGEQAVLCGGLTQLMKAGFETLVEAGYQPESAYFETVHEMKLIVDLIYEGGMRAMWYSVSDTAEYGGLTVGPKVIDQGVKERMREVLARIQSGEFAREWMEENHSGRARFKALRQASQEHPVEQVGRALRAMMPWLNPSVTKEMDQVQS</sequence>
<dbReference type="PANTHER" id="PTHR21371:SF1">
    <property type="entry name" value="KETOL-ACID REDUCTOISOMERASE, MITOCHONDRIAL"/>
    <property type="match status" value="1"/>
</dbReference>
<feature type="binding site" evidence="9 10">
    <location>
        <position position="196"/>
    </location>
    <ligand>
        <name>Mg(2+)</name>
        <dbReference type="ChEBI" id="CHEBI:18420"/>
        <label>1</label>
    </ligand>
</feature>
<dbReference type="EMBL" id="LR778114">
    <property type="protein sequence ID" value="CAB1128317.1"/>
    <property type="molecule type" value="Genomic_DNA"/>
</dbReference>
<organism evidence="13 14">
    <name type="scientific">Candidatus Hydrogenisulfobacillus filiaventi</name>
    <dbReference type="NCBI Taxonomy" id="2707344"/>
    <lineage>
        <taxon>Bacteria</taxon>
        <taxon>Bacillati</taxon>
        <taxon>Bacillota</taxon>
        <taxon>Clostridia</taxon>
        <taxon>Eubacteriales</taxon>
        <taxon>Clostridiales Family XVII. Incertae Sedis</taxon>
        <taxon>Candidatus Hydrogenisulfobacillus</taxon>
    </lineage>
</organism>
<feature type="active site" evidence="9">
    <location>
        <position position="109"/>
    </location>
</feature>
<comment type="caution">
    <text evidence="9">Lacks conserved residue(s) required for the propagation of feature annotation.</text>
</comment>
<dbReference type="GO" id="GO:0004455">
    <property type="term" value="F:ketol-acid reductoisomerase activity"/>
    <property type="evidence" value="ECO:0007669"/>
    <property type="project" value="UniProtKB-UniRule"/>
</dbReference>
<keyword evidence="14" id="KW-1185">Reference proteome</keyword>
<comment type="cofactor">
    <cofactor evidence="9">
        <name>Mg(2+)</name>
        <dbReference type="ChEBI" id="CHEBI:18420"/>
    </cofactor>
    <text evidence="9">Binds 2 magnesium ions per subunit.</text>
</comment>
<feature type="binding site" evidence="9 10">
    <location>
        <position position="228"/>
    </location>
    <ligand>
        <name>Mg(2+)</name>
        <dbReference type="ChEBI" id="CHEBI:18420"/>
        <label>2</label>
    </ligand>
</feature>
<dbReference type="Gene3D" id="6.10.240.10">
    <property type="match status" value="1"/>
</dbReference>
<dbReference type="NCBIfam" id="NF009940">
    <property type="entry name" value="PRK13403.1"/>
    <property type="match status" value="1"/>
</dbReference>
<dbReference type="UniPathway" id="UPA00047">
    <property type="reaction ID" value="UER00056"/>
</dbReference>
<feature type="binding site" evidence="9 10">
    <location>
        <position position="192"/>
    </location>
    <ligand>
        <name>Mg(2+)</name>
        <dbReference type="ChEBI" id="CHEBI:18420"/>
        <label>2</label>
    </ligand>
</feature>
<dbReference type="InterPro" id="IPR036291">
    <property type="entry name" value="NAD(P)-bd_dom_sf"/>
</dbReference>
<evidence type="ECO:0000256" key="4">
    <source>
        <dbReference type="ARBA" id="ARBA00022605"/>
    </source>
</evidence>
<evidence type="ECO:0000256" key="7">
    <source>
        <dbReference type="ARBA" id="ARBA00023002"/>
    </source>
</evidence>
<dbReference type="PANTHER" id="PTHR21371">
    <property type="entry name" value="KETOL-ACID REDUCTOISOMERASE, MITOCHONDRIAL"/>
    <property type="match status" value="1"/>
</dbReference>
<evidence type="ECO:0000256" key="9">
    <source>
        <dbReference type="HAMAP-Rule" id="MF_00435"/>
    </source>
</evidence>
<dbReference type="GO" id="GO:0000287">
    <property type="term" value="F:magnesium ion binding"/>
    <property type="evidence" value="ECO:0007669"/>
    <property type="project" value="UniProtKB-UniRule"/>
</dbReference>
<keyword evidence="7 9" id="KW-0560">Oxidoreductase</keyword>
<feature type="domain" description="KARI N-terminal Rossmann" evidence="11">
    <location>
        <begin position="4"/>
        <end position="183"/>
    </location>
</feature>
<keyword evidence="4 9" id="KW-0028">Amino-acid biosynthesis</keyword>
<evidence type="ECO:0000256" key="1">
    <source>
        <dbReference type="ARBA" id="ARBA00004864"/>
    </source>
</evidence>
<dbReference type="EC" id="1.1.1.86" evidence="9"/>
<name>A0A6F8ZEW5_9FIRM</name>
<keyword evidence="5 9" id="KW-0479">Metal-binding</keyword>
<evidence type="ECO:0000313" key="14">
    <source>
        <dbReference type="Proteomes" id="UP000503399"/>
    </source>
</evidence>
<dbReference type="Pfam" id="PF07991">
    <property type="entry name" value="KARI_N"/>
    <property type="match status" value="1"/>
</dbReference>
<evidence type="ECO:0000256" key="8">
    <source>
        <dbReference type="ARBA" id="ARBA00023304"/>
    </source>
</evidence>
<evidence type="ECO:0000259" key="11">
    <source>
        <dbReference type="PROSITE" id="PS51850"/>
    </source>
</evidence>
<dbReference type="PIRSF" id="PIRSF000116">
    <property type="entry name" value="IlvC_gammaproteo"/>
    <property type="match status" value="1"/>
</dbReference>
<evidence type="ECO:0000256" key="3">
    <source>
        <dbReference type="ARBA" id="ARBA00010318"/>
    </source>
</evidence>
<comment type="pathway">
    <text evidence="1 9">Amino-acid biosynthesis; L-valine biosynthesis; L-valine from pyruvate: step 2/4.</text>
</comment>
<comment type="pathway">
    <text evidence="2 9">Amino-acid biosynthesis; L-isoleucine biosynthesis; L-isoleucine from 2-oxobutanoate: step 2/4.</text>
</comment>
<dbReference type="NCBIfam" id="NF004017">
    <property type="entry name" value="PRK05479.1"/>
    <property type="match status" value="1"/>
</dbReference>
<dbReference type="Proteomes" id="UP000503399">
    <property type="component" value="Chromosome"/>
</dbReference>
<comment type="similarity">
    <text evidence="3 9 10">Belongs to the ketol-acid reductoisomerase family.</text>
</comment>
<feature type="binding site" evidence="9">
    <location>
        <begin position="27"/>
        <end position="30"/>
    </location>
    <ligand>
        <name>NADP(+)</name>
        <dbReference type="ChEBI" id="CHEBI:58349"/>
    </ligand>
</feature>
<evidence type="ECO:0000256" key="2">
    <source>
        <dbReference type="ARBA" id="ARBA00004885"/>
    </source>
</evidence>
<dbReference type="InterPro" id="IPR000506">
    <property type="entry name" value="KARI_C"/>
</dbReference>
<reference evidence="13 14" key="1">
    <citation type="submission" date="2020-02" db="EMBL/GenBank/DDBJ databases">
        <authorList>
            <person name="Hogendoorn C."/>
        </authorList>
    </citation>
    <scope>NUCLEOTIDE SEQUENCE [LARGE SCALE GENOMIC DNA]</scope>
    <source>
        <strain evidence="13">R501</strain>
    </source>
</reference>
<dbReference type="GO" id="GO:0009099">
    <property type="term" value="P:L-valine biosynthetic process"/>
    <property type="evidence" value="ECO:0007669"/>
    <property type="project" value="UniProtKB-UniRule"/>
</dbReference>
<evidence type="ECO:0000256" key="5">
    <source>
        <dbReference type="ARBA" id="ARBA00022723"/>
    </source>
</evidence>
<evidence type="ECO:0000313" key="13">
    <source>
        <dbReference type="EMBL" id="CAB1128317.1"/>
    </source>
</evidence>
<feature type="binding site" evidence="9">
    <location>
        <position position="54"/>
    </location>
    <ligand>
        <name>NADP(+)</name>
        <dbReference type="ChEBI" id="CHEBI:58349"/>
    </ligand>
</feature>
<feature type="domain" description="KARI C-terminal knotted" evidence="12">
    <location>
        <begin position="184"/>
        <end position="329"/>
    </location>
</feature>
<dbReference type="AlphaFoldDB" id="A0A6F8ZEW5"/>
<accession>A0A6F8ZEW5</accession>
<dbReference type="PROSITE" id="PS51850">
    <property type="entry name" value="KARI_N"/>
    <property type="match status" value="1"/>
</dbReference>
<feature type="binding site" evidence="9 10">
    <location>
        <position position="192"/>
    </location>
    <ligand>
        <name>Mg(2+)</name>
        <dbReference type="ChEBI" id="CHEBI:18420"/>
        <label>1</label>
    </ligand>
</feature>
<evidence type="ECO:0000259" key="12">
    <source>
        <dbReference type="PROSITE" id="PS51851"/>
    </source>
</evidence>
<dbReference type="GO" id="GO:0050661">
    <property type="term" value="F:NADP binding"/>
    <property type="evidence" value="ECO:0007669"/>
    <property type="project" value="InterPro"/>
</dbReference>
<feature type="binding site" evidence="9 10">
    <location>
        <position position="232"/>
    </location>
    <ligand>
        <name>Mg(2+)</name>
        <dbReference type="ChEBI" id="CHEBI:18420"/>
        <label>2</label>
    </ligand>
</feature>
<dbReference type="GO" id="GO:0009097">
    <property type="term" value="P:isoleucine biosynthetic process"/>
    <property type="evidence" value="ECO:0007669"/>
    <property type="project" value="UniProtKB-UniRule"/>
</dbReference>
<feature type="binding site" evidence="9">
    <location>
        <position position="135"/>
    </location>
    <ligand>
        <name>NADP(+)</name>
        <dbReference type="ChEBI" id="CHEBI:58349"/>
    </ligand>
</feature>
<keyword evidence="9" id="KW-0521">NADP</keyword>
<dbReference type="PROSITE" id="PS51851">
    <property type="entry name" value="KARI_C"/>
    <property type="match status" value="1"/>
</dbReference>
<feature type="binding site" evidence="9">
    <location>
        <position position="50"/>
    </location>
    <ligand>
        <name>NADP(+)</name>
        <dbReference type="ChEBI" id="CHEBI:58349"/>
    </ligand>
</feature>
<evidence type="ECO:0000256" key="6">
    <source>
        <dbReference type="ARBA" id="ARBA00022842"/>
    </source>
</evidence>
<dbReference type="InterPro" id="IPR008927">
    <property type="entry name" value="6-PGluconate_DH-like_C_sf"/>
</dbReference>
<evidence type="ECO:0000256" key="10">
    <source>
        <dbReference type="PROSITE-ProRule" id="PRU01198"/>
    </source>
</evidence>
<dbReference type="Pfam" id="PF01450">
    <property type="entry name" value="KARI_C"/>
    <property type="match status" value="1"/>
</dbReference>
<comment type="catalytic activity">
    <reaction evidence="9">
        <text>(2R)-2,3-dihydroxy-3-methylbutanoate + NADP(+) = (2S)-2-acetolactate + NADPH + H(+)</text>
        <dbReference type="Rhea" id="RHEA:22068"/>
        <dbReference type="ChEBI" id="CHEBI:15378"/>
        <dbReference type="ChEBI" id="CHEBI:49072"/>
        <dbReference type="ChEBI" id="CHEBI:57783"/>
        <dbReference type="ChEBI" id="CHEBI:58349"/>
        <dbReference type="ChEBI" id="CHEBI:58476"/>
        <dbReference type="EC" id="1.1.1.86"/>
    </reaction>
</comment>
<proteinExistence type="inferred from homology"/>
<dbReference type="UniPathway" id="UPA00049">
    <property type="reaction ID" value="UER00060"/>
</dbReference>
<gene>
    <name evidence="9 13" type="primary">ilvC</name>
    <name evidence="13" type="ORF">R50_0811</name>
</gene>
<dbReference type="HAMAP" id="MF_00435">
    <property type="entry name" value="IlvC"/>
    <property type="match status" value="1"/>
</dbReference>
<dbReference type="Gene3D" id="3.40.50.720">
    <property type="entry name" value="NAD(P)-binding Rossmann-like Domain"/>
    <property type="match status" value="1"/>
</dbReference>
<dbReference type="KEGG" id="hfv:R50_0811"/>
<dbReference type="InterPro" id="IPR013116">
    <property type="entry name" value="KARI_N"/>
</dbReference>
<comment type="function">
    <text evidence="9">Involved in the biosynthesis of branched-chain amino acids (BCAA). Catalyzes an alkyl-migration followed by a ketol-acid reduction of (S)-2-acetolactate (S2AL) to yield (R)-2,3-dihydroxy-isovalerate. In the isomerase reaction, S2AL is rearranged via a Mg-dependent methyl migration to produce 3-hydroxy-3-methyl-2-ketobutyrate (HMKB). In the reductase reaction, this 2-ketoacid undergoes a metal-dependent reduction by NADPH to yield (R)-2,3-dihydroxy-isovalerate.</text>
</comment>
<keyword evidence="6 9" id="KW-0460">Magnesium</keyword>
<dbReference type="FunFam" id="3.40.50.720:FF:000023">
    <property type="entry name" value="Ketol-acid reductoisomerase (NADP(+))"/>
    <property type="match status" value="1"/>
</dbReference>